<keyword evidence="3" id="KW-1185">Reference proteome</keyword>
<accession>A0A662ZGM8</accession>
<evidence type="ECO:0000313" key="3">
    <source>
        <dbReference type="Proteomes" id="UP000243374"/>
    </source>
</evidence>
<dbReference type="Proteomes" id="UP000243374">
    <property type="component" value="Unassembled WGS sequence"/>
</dbReference>
<dbReference type="Pfam" id="PF09820">
    <property type="entry name" value="AAA-ATPase_like"/>
    <property type="match status" value="1"/>
</dbReference>
<feature type="non-terminal residue" evidence="2">
    <location>
        <position position="84"/>
    </location>
</feature>
<protein>
    <submittedName>
        <fullName evidence="2">Predicted AAA-ATPase</fullName>
    </submittedName>
</protein>
<dbReference type="PANTHER" id="PTHR34825">
    <property type="entry name" value="CONSERVED PROTEIN, WITH A WEAK D-GALACTARATE DEHYDRATASE/ALTRONATE HYDROLASE DOMAIN"/>
    <property type="match status" value="1"/>
</dbReference>
<dbReference type="InterPro" id="IPR018631">
    <property type="entry name" value="AAA-ATPase-like_dom"/>
</dbReference>
<feature type="domain" description="AAA-ATPase-like" evidence="1">
    <location>
        <begin position="8"/>
        <end position="76"/>
    </location>
</feature>
<name>A0A662ZGM8_9GAMM</name>
<gene>
    <name evidence="2" type="ORF">SAMN04487865_11061</name>
</gene>
<dbReference type="EMBL" id="FOSF01000106">
    <property type="protein sequence ID" value="SFK54296.1"/>
    <property type="molecule type" value="Genomic_DNA"/>
</dbReference>
<dbReference type="AlphaFoldDB" id="A0A662ZGM8"/>
<evidence type="ECO:0000313" key="2">
    <source>
        <dbReference type="EMBL" id="SFK54296.1"/>
    </source>
</evidence>
<proteinExistence type="predicted"/>
<sequence>MDFEKQSIGTEDFAEHIRTKKIYIDKTSYLPELYGEKVHPNGMRYEDKVLLITRPRRFGKSLTMSMIKNFFELNYANPKDKSNP</sequence>
<organism evidence="2 3">
    <name type="scientific">Succinivibrio dextrinosolvens</name>
    <dbReference type="NCBI Taxonomy" id="83771"/>
    <lineage>
        <taxon>Bacteria</taxon>
        <taxon>Pseudomonadati</taxon>
        <taxon>Pseudomonadota</taxon>
        <taxon>Gammaproteobacteria</taxon>
        <taxon>Aeromonadales</taxon>
        <taxon>Succinivibrionaceae</taxon>
        <taxon>Succinivibrio</taxon>
    </lineage>
</organism>
<evidence type="ECO:0000259" key="1">
    <source>
        <dbReference type="Pfam" id="PF09820"/>
    </source>
</evidence>
<reference evidence="2 3" key="1">
    <citation type="submission" date="2016-10" db="EMBL/GenBank/DDBJ databases">
        <authorList>
            <person name="Varghese N."/>
            <person name="Submissions S."/>
        </authorList>
    </citation>
    <scope>NUCLEOTIDE SEQUENCE [LARGE SCALE GENOMIC DNA]</scope>
    <source>
        <strain evidence="2 3">22B</strain>
    </source>
</reference>
<dbReference type="PANTHER" id="PTHR34825:SF1">
    <property type="entry name" value="AAA-ATPASE-LIKE DOMAIN-CONTAINING PROTEIN"/>
    <property type="match status" value="1"/>
</dbReference>
<dbReference type="RefSeq" id="WP_177189607.1">
    <property type="nucleotide sequence ID" value="NZ_FOSF01000106.1"/>
</dbReference>